<dbReference type="AlphaFoldDB" id="A0A8J9XAN8"/>
<keyword evidence="2" id="KW-0472">Membrane</keyword>
<feature type="transmembrane region" description="Helical" evidence="2">
    <location>
        <begin position="12"/>
        <end position="29"/>
    </location>
</feature>
<organism evidence="3">
    <name type="scientific">Phaeodactylum tricornutum</name>
    <name type="common">Diatom</name>
    <dbReference type="NCBI Taxonomy" id="2850"/>
    <lineage>
        <taxon>Eukaryota</taxon>
        <taxon>Sar</taxon>
        <taxon>Stramenopiles</taxon>
        <taxon>Ochrophyta</taxon>
        <taxon>Bacillariophyta</taxon>
        <taxon>Bacillariophyceae</taxon>
        <taxon>Bacillariophycidae</taxon>
        <taxon>Naviculales</taxon>
        <taxon>Phaeodactylaceae</taxon>
        <taxon>Phaeodactylum</taxon>
    </lineage>
</organism>
<feature type="transmembrane region" description="Helical" evidence="2">
    <location>
        <begin position="41"/>
        <end position="58"/>
    </location>
</feature>
<protein>
    <recommendedName>
        <fullName evidence="4">Silicon transporter</fullName>
    </recommendedName>
</protein>
<reference evidence="3" key="1">
    <citation type="submission" date="2022-02" db="EMBL/GenBank/DDBJ databases">
        <authorList>
            <person name="Giguere J D."/>
        </authorList>
    </citation>
    <scope>NUCLEOTIDE SEQUENCE</scope>
    <source>
        <strain evidence="3">CCAP 1055/1</strain>
    </source>
</reference>
<name>A0A8J9XAN8_PHATR</name>
<evidence type="ECO:0000256" key="2">
    <source>
        <dbReference type="SAM" id="Phobius"/>
    </source>
</evidence>
<keyword evidence="2" id="KW-0812">Transmembrane</keyword>
<accession>A0A8J9XAN8</accession>
<feature type="region of interest" description="Disordered" evidence="1">
    <location>
        <begin position="491"/>
        <end position="512"/>
    </location>
</feature>
<evidence type="ECO:0000313" key="3">
    <source>
        <dbReference type="EMBL" id="CAG9289382.1"/>
    </source>
</evidence>
<dbReference type="GO" id="GO:0015708">
    <property type="term" value="P:silicic acid import across plasma membrane"/>
    <property type="evidence" value="ECO:0007669"/>
    <property type="project" value="InterPro"/>
</dbReference>
<proteinExistence type="predicted"/>
<feature type="transmembrane region" description="Helical" evidence="2">
    <location>
        <begin position="129"/>
        <end position="151"/>
    </location>
</feature>
<feature type="transmembrane region" description="Helical" evidence="2">
    <location>
        <begin position="361"/>
        <end position="388"/>
    </location>
</feature>
<feature type="transmembrane region" description="Helical" evidence="2">
    <location>
        <begin position="100"/>
        <end position="117"/>
    </location>
</feature>
<evidence type="ECO:0000256" key="1">
    <source>
        <dbReference type="SAM" id="MobiDB-lite"/>
    </source>
</evidence>
<keyword evidence="2" id="KW-1133">Transmembrane helix</keyword>
<feature type="transmembrane region" description="Helical" evidence="2">
    <location>
        <begin position="257"/>
        <end position="285"/>
    </location>
</feature>
<gene>
    <name evidence="3" type="ORF">PTTT1_LOCUS41467</name>
</gene>
<dbReference type="EMBL" id="OU594945">
    <property type="protein sequence ID" value="CAG9289382.1"/>
    <property type="molecule type" value="Genomic_DNA"/>
</dbReference>
<dbReference type="Pfam" id="PF03842">
    <property type="entry name" value="Silic_transp"/>
    <property type="match status" value="1"/>
</dbReference>
<sequence length="512" mass="55487">MVDAGNVIKCAYSVGLLVFSTIIIMGLIFNEETKLSSDVNSAVAFVAIWGGVLWLTMVEGGQGSLVGLAPVNRELYKDSHPIAYKCTAIAHKGDNLDRYLLGRQFMVVLTVFVVNMSGGPLKDAELWGFPYVLTNMFLGSGLAMILFTAMVGQLNSQVNASLCMLDYINNYFALFTLWVAMAIEFSGLLHASYLVQMLVAALSGKKIESNEEPRNGLQNLFFWSRCLGSLAILGYCFAVTLAALFDGKTTMWEGVPPSVAVIVFFVLMSVVGLLEGMQIAFFAVAKIPKAERGDSVFAKKTCDLLFKGDGNNLPGFMIGRQLCVVSCMFFIARVTSVEIAEGEENIFGVSDGFQKLFDTGLLGAIITTIVASISWQLVASAFPIAFLSNPFTYIFLRICLVLEAIGICSGAWVLAAIHKKVAGFQRDEVYIGTAEERAAKDMSDDSDQLHLGPGHLVKLPGFVEHAPTALKDLMMADPSVADYLKSIHEMESGKANGEGSETRRTGSSETDE</sequence>
<feature type="transmembrane region" description="Helical" evidence="2">
    <location>
        <begin position="220"/>
        <end position="245"/>
    </location>
</feature>
<dbReference type="InterPro" id="IPR004693">
    <property type="entry name" value="Silicon_transpt"/>
</dbReference>
<feature type="transmembrane region" description="Helical" evidence="2">
    <location>
        <begin position="394"/>
        <end position="417"/>
    </location>
</feature>
<evidence type="ECO:0008006" key="4">
    <source>
        <dbReference type="Google" id="ProtNLM"/>
    </source>
</evidence>
<dbReference type="Proteomes" id="UP000836788">
    <property type="component" value="Chromosome 4"/>
</dbReference>
<feature type="transmembrane region" description="Helical" evidence="2">
    <location>
        <begin position="171"/>
        <end position="199"/>
    </location>
</feature>